<feature type="compositionally biased region" description="Pro residues" evidence="8">
    <location>
        <begin position="17"/>
        <end position="30"/>
    </location>
</feature>
<dbReference type="PANTHER" id="PTHR47640:SF48">
    <property type="entry name" value="POLYADENYLATE-BINDING PROTEIN RBP45B"/>
    <property type="match status" value="1"/>
</dbReference>
<reference evidence="10 11" key="1">
    <citation type="submission" date="2017-09" db="EMBL/GenBank/DDBJ databases">
        <authorList>
            <consortium name="International Durum Wheat Genome Sequencing Consortium (IDWGSC)"/>
            <person name="Milanesi L."/>
        </authorList>
    </citation>
    <scope>NUCLEOTIDE SEQUENCE [LARGE SCALE GENOMIC DNA]</scope>
    <source>
        <strain evidence="11">cv. Svevo</strain>
    </source>
</reference>
<gene>
    <name evidence="10" type="ORF">TRITD_7Bv1G102170</name>
</gene>
<dbReference type="FunFam" id="3.30.70.330:FF:000236">
    <property type="entry name" value="Polyadenylate-binding protein RBP45C"/>
    <property type="match status" value="1"/>
</dbReference>
<evidence type="ECO:0000313" key="11">
    <source>
        <dbReference type="Proteomes" id="UP000324705"/>
    </source>
</evidence>
<proteinExistence type="inferred from homology"/>
<comment type="similarity">
    <text evidence="6">Belongs to the polyadenylate-binding RBP45 family.</text>
</comment>
<dbReference type="EMBL" id="LT934124">
    <property type="protein sequence ID" value="VAI87545.1"/>
    <property type="molecule type" value="Genomic_DNA"/>
</dbReference>
<comment type="subcellular location">
    <subcellularLocation>
        <location evidence="1">Nucleus</location>
    </subcellularLocation>
</comment>
<evidence type="ECO:0000259" key="9">
    <source>
        <dbReference type="PROSITE" id="PS50102"/>
    </source>
</evidence>
<dbReference type="Proteomes" id="UP000324705">
    <property type="component" value="Chromosome 7B"/>
</dbReference>
<dbReference type="PROSITE" id="PS50102">
    <property type="entry name" value="RRM"/>
    <property type="match status" value="3"/>
</dbReference>
<feature type="compositionally biased region" description="Low complexity" evidence="8">
    <location>
        <begin position="37"/>
        <end position="48"/>
    </location>
</feature>
<accession>A0A9R1A0L2</accession>
<feature type="domain" description="RRM" evidence="9">
    <location>
        <begin position="72"/>
        <end position="152"/>
    </location>
</feature>
<evidence type="ECO:0000313" key="10">
    <source>
        <dbReference type="EMBL" id="VAI87545.1"/>
    </source>
</evidence>
<dbReference type="CDD" id="cd12345">
    <property type="entry name" value="RRM2_SECp43_like"/>
    <property type="match status" value="1"/>
</dbReference>
<evidence type="ECO:0000256" key="7">
    <source>
        <dbReference type="PROSITE-ProRule" id="PRU00176"/>
    </source>
</evidence>
<dbReference type="GO" id="GO:0003729">
    <property type="term" value="F:mRNA binding"/>
    <property type="evidence" value="ECO:0007669"/>
    <property type="project" value="InterPro"/>
</dbReference>
<feature type="domain" description="RRM" evidence="9">
    <location>
        <begin position="162"/>
        <end position="241"/>
    </location>
</feature>
<feature type="region of interest" description="Disordered" evidence="8">
    <location>
        <begin position="1"/>
        <end position="48"/>
    </location>
</feature>
<evidence type="ECO:0000256" key="3">
    <source>
        <dbReference type="ARBA" id="ARBA00022884"/>
    </source>
</evidence>
<dbReference type="InterPro" id="IPR012677">
    <property type="entry name" value="Nucleotide-bd_a/b_plait_sf"/>
</dbReference>
<organism evidence="10 11">
    <name type="scientific">Triticum turgidum subsp. durum</name>
    <name type="common">Durum wheat</name>
    <name type="synonym">Triticum durum</name>
    <dbReference type="NCBI Taxonomy" id="4567"/>
    <lineage>
        <taxon>Eukaryota</taxon>
        <taxon>Viridiplantae</taxon>
        <taxon>Streptophyta</taxon>
        <taxon>Embryophyta</taxon>
        <taxon>Tracheophyta</taxon>
        <taxon>Spermatophyta</taxon>
        <taxon>Magnoliopsida</taxon>
        <taxon>Liliopsida</taxon>
        <taxon>Poales</taxon>
        <taxon>Poaceae</taxon>
        <taxon>BOP clade</taxon>
        <taxon>Pooideae</taxon>
        <taxon>Triticodae</taxon>
        <taxon>Triticeae</taxon>
        <taxon>Triticinae</taxon>
        <taxon>Triticum</taxon>
    </lineage>
</organism>
<evidence type="ECO:0000256" key="8">
    <source>
        <dbReference type="SAM" id="MobiDB-lite"/>
    </source>
</evidence>
<dbReference type="InterPro" id="IPR035979">
    <property type="entry name" value="RBD_domain_sf"/>
</dbReference>
<dbReference type="CDD" id="cd12344">
    <property type="entry name" value="RRM1_SECp43_like"/>
    <property type="match status" value="1"/>
</dbReference>
<dbReference type="PANTHER" id="PTHR47640">
    <property type="entry name" value="TRNA SELENOCYSTEINE 1-ASSOCIATED PROTEIN 1-RELATED-RELATED"/>
    <property type="match status" value="1"/>
</dbReference>
<dbReference type="Gramene" id="TRITD7Bv1G102170.5">
    <property type="protein sequence ID" value="TRITD7Bv1G102170.5"/>
    <property type="gene ID" value="TRITD7Bv1G102170"/>
</dbReference>
<dbReference type="SMART" id="SM00360">
    <property type="entry name" value="RRM"/>
    <property type="match status" value="3"/>
</dbReference>
<dbReference type="GO" id="GO:0005634">
    <property type="term" value="C:nucleus"/>
    <property type="evidence" value="ECO:0007669"/>
    <property type="project" value="UniProtKB-SubCell"/>
</dbReference>
<feature type="region of interest" description="Disordered" evidence="8">
    <location>
        <begin position="243"/>
        <end position="265"/>
    </location>
</feature>
<evidence type="ECO:0000256" key="4">
    <source>
        <dbReference type="ARBA" id="ARBA00023242"/>
    </source>
</evidence>
<keyword evidence="3 7" id="KW-0694">RNA-binding</keyword>
<dbReference type="Pfam" id="PF00076">
    <property type="entry name" value="RRM_1"/>
    <property type="match status" value="3"/>
</dbReference>
<feature type="domain" description="RRM" evidence="9">
    <location>
        <begin position="267"/>
        <end position="339"/>
    </location>
</feature>
<protein>
    <recommendedName>
        <fullName evidence="9">RRM domain-containing protein</fullName>
    </recommendedName>
</protein>
<sequence>MMPQPQPGVAAPQWGAIPPPMPPHQLPPPQMWGQPLQPQQVAYGQAQPPPQAAYYGRPAVPTQAPAGPNEVRTLWIGDLQYWMDENYVYNCFASTGEVQSVKLIRDKQTGQLQGYGFIEFTSHAGAERALQTFNGAMMPNVEMAYRLNWATAGEKRDDGADYTIFVGDLAADVTDYVLQETFRVQYPSVKGAKVVTDKLTMRPKGYGFVKFGDPTEQTRAMTEMNGMLCSSRPMRIGPAANKQKATGVQEKVPSSQGVQTDNDPSNSTVFVGGLEPNTTEDVLKQLFTPYGEVVHVKIPVGKRCGFVQYASRSSAEEALLMLQGTMIGGQNVRLSWGRSPSNKQVQDFNQWGGATANAGYYGYGQGYGAYGYAIQPQDSNMYGYGKYAGYPNYAPQVAQQPQQEPVKSSLIVDAV</sequence>
<dbReference type="InterPro" id="IPR050825">
    <property type="entry name" value="RBM42_RBP45_47-like"/>
</dbReference>
<dbReference type="GO" id="GO:0005829">
    <property type="term" value="C:cytosol"/>
    <property type="evidence" value="ECO:0007669"/>
    <property type="project" value="TreeGrafter"/>
</dbReference>
<feature type="compositionally biased region" description="Polar residues" evidence="8">
    <location>
        <begin position="252"/>
        <end position="265"/>
    </location>
</feature>
<evidence type="ECO:0000256" key="1">
    <source>
        <dbReference type="ARBA" id="ARBA00004123"/>
    </source>
</evidence>
<dbReference type="FunFam" id="3.30.70.330:FF:000405">
    <property type="entry name" value="polyadenylate-binding protein RBP45"/>
    <property type="match status" value="1"/>
</dbReference>
<dbReference type="Gene3D" id="3.30.70.330">
    <property type="match status" value="3"/>
</dbReference>
<evidence type="ECO:0000256" key="2">
    <source>
        <dbReference type="ARBA" id="ARBA00022737"/>
    </source>
</evidence>
<dbReference type="SUPFAM" id="SSF54928">
    <property type="entry name" value="RNA-binding domain, RBD"/>
    <property type="match status" value="3"/>
</dbReference>
<comment type="function">
    <text evidence="5">Heterogeneous nuclear ribonucleoprotein (hnRNP)-protein binding the poly(A) tail of mRNA and probably involved in some steps of pre-mRNA maturation.</text>
</comment>
<evidence type="ECO:0000256" key="6">
    <source>
        <dbReference type="ARBA" id="ARBA00061708"/>
    </source>
</evidence>
<evidence type="ECO:0000256" key="5">
    <source>
        <dbReference type="ARBA" id="ARBA00057395"/>
    </source>
</evidence>
<dbReference type="FunFam" id="3.30.70.330:FF:000103">
    <property type="entry name" value="Polyadenylate-binding protein RBP47B"/>
    <property type="match status" value="1"/>
</dbReference>
<dbReference type="AlphaFoldDB" id="A0A9R1A0L2"/>
<keyword evidence="2" id="KW-0677">Repeat</keyword>
<keyword evidence="11" id="KW-1185">Reference proteome</keyword>
<dbReference type="InterPro" id="IPR000504">
    <property type="entry name" value="RRM_dom"/>
</dbReference>
<keyword evidence="4" id="KW-0539">Nucleus</keyword>
<name>A0A9R1A0L2_TRITD</name>